<evidence type="ECO:0000313" key="2">
    <source>
        <dbReference type="Proteomes" id="UP000001307"/>
    </source>
</evidence>
<proteinExistence type="predicted"/>
<sequence length="27" mass="3373">MEHLFRSSSFYLRRASWTSRRSTQLRI</sequence>
<dbReference type="InParanoid" id="E4X7V6"/>
<keyword evidence="2" id="KW-1185">Reference proteome</keyword>
<accession>E4X7V6</accession>
<protein>
    <submittedName>
        <fullName evidence="1">Uncharacterized protein</fullName>
    </submittedName>
</protein>
<reference evidence="1" key="1">
    <citation type="journal article" date="2010" name="Science">
        <title>Plasticity of animal genome architecture unmasked by rapid evolution of a pelagic tunicate.</title>
        <authorList>
            <person name="Denoeud F."/>
            <person name="Henriet S."/>
            <person name="Mungpakdee S."/>
            <person name="Aury J.M."/>
            <person name="Da Silva C."/>
            <person name="Brinkmann H."/>
            <person name="Mikhaleva J."/>
            <person name="Olsen L.C."/>
            <person name="Jubin C."/>
            <person name="Canestro C."/>
            <person name="Bouquet J.M."/>
            <person name="Danks G."/>
            <person name="Poulain J."/>
            <person name="Campsteijn C."/>
            <person name="Adamski M."/>
            <person name="Cross I."/>
            <person name="Yadetie F."/>
            <person name="Muffato M."/>
            <person name="Louis A."/>
            <person name="Butcher S."/>
            <person name="Tsagkogeorga G."/>
            <person name="Konrad A."/>
            <person name="Singh S."/>
            <person name="Jensen M.F."/>
            <person name="Cong E.H."/>
            <person name="Eikeseth-Otteraa H."/>
            <person name="Noel B."/>
            <person name="Anthouard V."/>
            <person name="Porcel B.M."/>
            <person name="Kachouri-Lafond R."/>
            <person name="Nishino A."/>
            <person name="Ugolini M."/>
            <person name="Chourrout P."/>
            <person name="Nishida H."/>
            <person name="Aasland R."/>
            <person name="Huzurbazar S."/>
            <person name="Westhof E."/>
            <person name="Delsuc F."/>
            <person name="Lehrach H."/>
            <person name="Reinhardt R."/>
            <person name="Weissenbach J."/>
            <person name="Roy S.W."/>
            <person name="Artiguenave F."/>
            <person name="Postlethwait J.H."/>
            <person name="Manak J.R."/>
            <person name="Thompson E.M."/>
            <person name="Jaillon O."/>
            <person name="Du Pasquier L."/>
            <person name="Boudinot P."/>
            <person name="Liberles D.A."/>
            <person name="Volff J.N."/>
            <person name="Philippe H."/>
            <person name="Lenhard B."/>
            <person name="Roest Crollius H."/>
            <person name="Wincker P."/>
            <person name="Chourrout D."/>
        </authorList>
    </citation>
    <scope>NUCLEOTIDE SEQUENCE [LARGE SCALE GENOMIC DNA]</scope>
</reference>
<organism evidence="1">
    <name type="scientific">Oikopleura dioica</name>
    <name type="common">Tunicate</name>
    <dbReference type="NCBI Taxonomy" id="34765"/>
    <lineage>
        <taxon>Eukaryota</taxon>
        <taxon>Metazoa</taxon>
        <taxon>Chordata</taxon>
        <taxon>Tunicata</taxon>
        <taxon>Appendicularia</taxon>
        <taxon>Copelata</taxon>
        <taxon>Oikopleuridae</taxon>
        <taxon>Oikopleura</taxon>
    </lineage>
</organism>
<dbReference type="Proteomes" id="UP000001307">
    <property type="component" value="Unassembled WGS sequence"/>
</dbReference>
<evidence type="ECO:0000313" key="1">
    <source>
        <dbReference type="EMBL" id="CBY18779.1"/>
    </source>
</evidence>
<dbReference type="AlphaFoldDB" id="E4X7V6"/>
<gene>
    <name evidence="1" type="ORF">GSOID_T00003646001</name>
</gene>
<name>E4X7V6_OIKDI</name>
<dbReference type="EMBL" id="FN653028">
    <property type="protein sequence ID" value="CBY18779.1"/>
    <property type="molecule type" value="Genomic_DNA"/>
</dbReference>